<evidence type="ECO:0000256" key="1">
    <source>
        <dbReference type="SAM" id="MobiDB-lite"/>
    </source>
</evidence>
<evidence type="ECO:0000313" key="3">
    <source>
        <dbReference type="Proteomes" id="UP001146120"/>
    </source>
</evidence>
<reference evidence="2" key="2">
    <citation type="journal article" date="2023" name="Microbiol Resour">
        <title>Decontamination and Annotation of the Draft Genome Sequence of the Oomycete Lagenidium giganteum ARSEF 373.</title>
        <authorList>
            <person name="Morgan W.R."/>
            <person name="Tartar A."/>
        </authorList>
    </citation>
    <scope>NUCLEOTIDE SEQUENCE</scope>
    <source>
        <strain evidence="2">ARSEF 373</strain>
    </source>
</reference>
<dbReference type="Proteomes" id="UP001146120">
    <property type="component" value="Unassembled WGS sequence"/>
</dbReference>
<comment type="caution">
    <text evidence="2">The sequence shown here is derived from an EMBL/GenBank/DDBJ whole genome shotgun (WGS) entry which is preliminary data.</text>
</comment>
<accession>A0AAV2Z1P7</accession>
<gene>
    <name evidence="2" type="ORF">N0F65_006093</name>
</gene>
<organism evidence="2 3">
    <name type="scientific">Lagenidium giganteum</name>
    <dbReference type="NCBI Taxonomy" id="4803"/>
    <lineage>
        <taxon>Eukaryota</taxon>
        <taxon>Sar</taxon>
        <taxon>Stramenopiles</taxon>
        <taxon>Oomycota</taxon>
        <taxon>Peronosporomycetes</taxon>
        <taxon>Pythiales</taxon>
        <taxon>Pythiaceae</taxon>
    </lineage>
</organism>
<evidence type="ECO:0000313" key="2">
    <source>
        <dbReference type="EMBL" id="DBA00893.1"/>
    </source>
</evidence>
<protein>
    <submittedName>
        <fullName evidence="2">Uncharacterized protein</fullName>
    </submittedName>
</protein>
<proteinExistence type="predicted"/>
<dbReference type="AlphaFoldDB" id="A0AAV2Z1P7"/>
<name>A0AAV2Z1P7_9STRA</name>
<feature type="region of interest" description="Disordered" evidence="1">
    <location>
        <begin position="1"/>
        <end position="27"/>
    </location>
</feature>
<reference evidence="2" key="1">
    <citation type="submission" date="2022-11" db="EMBL/GenBank/DDBJ databases">
        <authorList>
            <person name="Morgan W.R."/>
            <person name="Tartar A."/>
        </authorList>
    </citation>
    <scope>NUCLEOTIDE SEQUENCE</scope>
    <source>
        <strain evidence="2">ARSEF 373</strain>
    </source>
</reference>
<keyword evidence="3" id="KW-1185">Reference proteome</keyword>
<sequence length="50" mass="5151">MPSWPLATAPISRSRTRGARSGARTASSACSALVTTRLAASSTRTPSSRC</sequence>
<dbReference type="EMBL" id="DAKRPA010000056">
    <property type="protein sequence ID" value="DBA00893.1"/>
    <property type="molecule type" value="Genomic_DNA"/>
</dbReference>